<dbReference type="InterPro" id="IPR021341">
    <property type="entry name" value="DUF2958"/>
</dbReference>
<accession>A0AA42GZP5</accession>
<dbReference type="Proteomes" id="UP001158087">
    <property type="component" value="Unassembled WGS sequence"/>
</dbReference>
<dbReference type="AlphaFoldDB" id="A0AA42GZP5"/>
<dbReference type="EMBL" id="JAODYY010000004">
    <property type="protein sequence ID" value="MDH0124504.1"/>
    <property type="molecule type" value="Genomic_DNA"/>
</dbReference>
<reference evidence="1" key="1">
    <citation type="submission" date="2022-09" db="EMBL/GenBank/DDBJ databases">
        <title>Intensive care unit water sources are persistently colonized with multi-drug resistant bacteria and are the site of extensive horizontal gene transfer of antibiotic resistance genes.</title>
        <authorList>
            <person name="Diorio-Toth L."/>
        </authorList>
    </citation>
    <scope>NUCLEOTIDE SEQUENCE</scope>
    <source>
        <strain evidence="1">GD04153</strain>
    </source>
</reference>
<dbReference type="Pfam" id="PF11171">
    <property type="entry name" value="DUF2958"/>
    <property type="match status" value="1"/>
</dbReference>
<name>A0AA42GZP5_9HYPH</name>
<evidence type="ECO:0000313" key="1">
    <source>
        <dbReference type="EMBL" id="MDH0124504.1"/>
    </source>
</evidence>
<proteinExistence type="predicted"/>
<organism evidence="1 2">
    <name type="scientific">Brucella intermedia GD04153</name>
    <dbReference type="NCBI Taxonomy" id="2975438"/>
    <lineage>
        <taxon>Bacteria</taxon>
        <taxon>Pseudomonadati</taxon>
        <taxon>Pseudomonadota</taxon>
        <taxon>Alphaproteobacteria</taxon>
        <taxon>Hyphomicrobiales</taxon>
        <taxon>Brucellaceae</taxon>
        <taxon>Brucella/Ochrobactrum group</taxon>
        <taxon>Brucella</taxon>
    </lineage>
</organism>
<gene>
    <name evidence="1" type="ORF">N7376_10910</name>
</gene>
<sequence length="89" mass="9363">MRTHLRHNPGVSDGGEGDHKPVVKFFTPDAGATWLVAELVADDDKLFGLCDLGHGSPELGYASLSELSALRGPLKLLVEPIGTSAPTDP</sequence>
<protein>
    <submittedName>
        <fullName evidence="1">DUF2958 domain-containing protein</fullName>
    </submittedName>
</protein>
<comment type="caution">
    <text evidence="1">The sequence shown here is derived from an EMBL/GenBank/DDBJ whole genome shotgun (WGS) entry which is preliminary data.</text>
</comment>
<evidence type="ECO:0000313" key="2">
    <source>
        <dbReference type="Proteomes" id="UP001158087"/>
    </source>
</evidence>